<dbReference type="Proteomes" id="UP000187464">
    <property type="component" value="Chromosome I"/>
</dbReference>
<gene>
    <name evidence="1" type="ORF">PSM36_3502</name>
</gene>
<proteinExistence type="predicted"/>
<evidence type="ECO:0000313" key="2">
    <source>
        <dbReference type="Proteomes" id="UP000187464"/>
    </source>
</evidence>
<organism evidence="1 2">
    <name type="scientific">Proteiniphilum saccharofermentans</name>
    <dbReference type="NCBI Taxonomy" id="1642647"/>
    <lineage>
        <taxon>Bacteria</taxon>
        <taxon>Pseudomonadati</taxon>
        <taxon>Bacteroidota</taxon>
        <taxon>Bacteroidia</taxon>
        <taxon>Bacteroidales</taxon>
        <taxon>Dysgonomonadaceae</taxon>
        <taxon>Proteiniphilum</taxon>
    </lineage>
</organism>
<protein>
    <submittedName>
        <fullName evidence="1">Uncharacterized protein</fullName>
    </submittedName>
</protein>
<keyword evidence="2" id="KW-1185">Reference proteome</keyword>
<evidence type="ECO:0000313" key="1">
    <source>
        <dbReference type="EMBL" id="SCD22284.1"/>
    </source>
</evidence>
<dbReference type="EMBL" id="LT605205">
    <property type="protein sequence ID" value="SCD22284.1"/>
    <property type="molecule type" value="Genomic_DNA"/>
</dbReference>
<accession>A0A1R3TF57</accession>
<reference evidence="1 2" key="1">
    <citation type="submission" date="2016-08" db="EMBL/GenBank/DDBJ databases">
        <authorList>
            <person name="Seilhamer J.J."/>
        </authorList>
    </citation>
    <scope>NUCLEOTIDE SEQUENCE [LARGE SCALE GENOMIC DNA]</scope>
    <source>
        <strain evidence="1">M3/6</strain>
    </source>
</reference>
<dbReference type="KEGG" id="psac:PSM36_3502"/>
<sequence length="32" mass="3880">MLFRSKKYLGVNQGVFYYYKNLVSTMFHMTLV</sequence>
<dbReference type="AlphaFoldDB" id="A0A1R3TF57"/>
<name>A0A1R3TF57_9BACT</name>